<reference evidence="1 2" key="1">
    <citation type="submission" date="2019-09" db="EMBL/GenBank/DDBJ databases">
        <title>Genome sequence and assembly of Adhaeribacter sp.</title>
        <authorList>
            <person name="Chhetri G."/>
        </authorList>
    </citation>
    <scope>NUCLEOTIDE SEQUENCE [LARGE SCALE GENOMIC DNA]</scope>
    <source>
        <strain evidence="1 2">DK36</strain>
    </source>
</reference>
<dbReference type="Gene3D" id="2.60.40.10">
    <property type="entry name" value="Immunoglobulins"/>
    <property type="match status" value="1"/>
</dbReference>
<evidence type="ECO:0000313" key="2">
    <source>
        <dbReference type="Proteomes" id="UP000323426"/>
    </source>
</evidence>
<protein>
    <recommendedName>
        <fullName evidence="3">Right-handed parallel beta-helix repeat-containing protein</fullName>
    </recommendedName>
</protein>
<organism evidence="1 2">
    <name type="scientific">Adhaeribacter rhizoryzae</name>
    <dbReference type="NCBI Taxonomy" id="2607907"/>
    <lineage>
        <taxon>Bacteria</taxon>
        <taxon>Pseudomonadati</taxon>
        <taxon>Bacteroidota</taxon>
        <taxon>Cytophagia</taxon>
        <taxon>Cytophagales</taxon>
        <taxon>Hymenobacteraceae</taxon>
        <taxon>Adhaeribacter</taxon>
    </lineage>
</organism>
<dbReference type="InterPro" id="IPR006626">
    <property type="entry name" value="PbH1"/>
</dbReference>
<dbReference type="RefSeq" id="WP_150087361.1">
    <property type="nucleotide sequence ID" value="NZ_VWSF01000003.1"/>
</dbReference>
<keyword evidence="2" id="KW-1185">Reference proteome</keyword>
<dbReference type="Proteomes" id="UP000323426">
    <property type="component" value="Unassembled WGS sequence"/>
</dbReference>
<evidence type="ECO:0000313" key="1">
    <source>
        <dbReference type="EMBL" id="KAA5548228.1"/>
    </source>
</evidence>
<dbReference type="AlphaFoldDB" id="A0A5M6DL26"/>
<evidence type="ECO:0008006" key="3">
    <source>
        <dbReference type="Google" id="ProtNLM"/>
    </source>
</evidence>
<accession>A0A5M6DL26</accession>
<gene>
    <name evidence="1" type="ORF">F0145_05730</name>
</gene>
<dbReference type="Pfam" id="PF22352">
    <property type="entry name" value="K319L-like_PKD"/>
    <property type="match status" value="1"/>
</dbReference>
<proteinExistence type="predicted"/>
<dbReference type="InterPro" id="IPR013783">
    <property type="entry name" value="Ig-like_fold"/>
</dbReference>
<comment type="caution">
    <text evidence="1">The sequence shown here is derived from an EMBL/GenBank/DDBJ whole genome shotgun (WGS) entry which is preliminary data.</text>
</comment>
<sequence length="721" mass="77323">MKTPKSTFLSGLSAKPKPATGLPAFKFNIPLDLTRKLWFLFLAFCITLASCEEPETEIPKPLPEKGSVTAQAGPDVTIPLSQGVLNLDASASKDSQNKPLTFAWALIRQPENSHASYLTNPNQVKPTFNVDVVGAYELEVTVSSENGQSKDKIMVTVTNNAAPVVLERYIPNDRTLTNIVADPNQPDYFVPHNTEVFGKLTIEPGVVIEFEADTELYLRGAIIAKGTAMQKIVFTGKTKQRGFWKGLLIGSGHQTNELDYVEVAYAGSSPMQQFHPNVKTNVGVGGLAVTKITNSSFVGGGGYGMYVSGNLMAFAQNTFRDNASLPLYITATQVHKLDAASSYNSGEIRKAIGIGGSIPYNYEVTWPALADGTHYLALDNLIFEGGVTISPGVTINFVADKGLYVRGNSGYLAAKGTPGQRITFTGLNKTKGYWKGILFAASKYENQLDYVDVSYGGSSSLTNMPANLKTNVLVYGKFGNGVPGYLKVTNSTFSHSGGYGLYVDANLAHLQSFANNSFSQNTGAALFVYANQVHKLDAASRLNDNNGYNGLETAGTVSQSAEVTWPIFNDGANYQVNDDLIFQSGVKIRNHRNNLAGFAFAADKGLYVKNNGYLNAQGSGNPGLLVFSGKTGPWKGISIESNSTQNQLNFVGINRAGSSNLNGYGDLTSVGVRGTATVTNSIIKNSAGYGIFVKRGSTINANVATVNTFENNAQANFFKEQ</sequence>
<dbReference type="SMART" id="SM00710">
    <property type="entry name" value="PbH1"/>
    <property type="match status" value="3"/>
</dbReference>
<name>A0A5M6DL26_9BACT</name>
<dbReference type="EMBL" id="VWSF01000003">
    <property type="protein sequence ID" value="KAA5548228.1"/>
    <property type="molecule type" value="Genomic_DNA"/>
</dbReference>